<dbReference type="KEGG" id="rme:Rmet_5124"/>
<sequence length="182" mass="19353">MAMLRSAATDPMLDATRAFLENSYKFAALAAETRRNLIETHLKSLEHRLTAMHSAQSRMAGVADWASLQAAQAQTLTDQAEAQAALARAYGKVLVEATSAWLEQCRECSSDWVKRVEATNETARGNGNGNGAAVLDPLSASLAEFYERLGKMTPFGVVPPSESSTTATSATRSRAAKGGATS</sequence>
<dbReference type="Proteomes" id="UP000002429">
    <property type="component" value="Plasmid megaplasmid"/>
</dbReference>
<proteinExistence type="predicted"/>
<dbReference type="RefSeq" id="WP_011519530.1">
    <property type="nucleotide sequence ID" value="NC_007974.2"/>
</dbReference>
<evidence type="ECO:0000313" key="3">
    <source>
        <dbReference type="Proteomes" id="UP000002429"/>
    </source>
</evidence>
<accession>Q1LCZ3</accession>
<dbReference type="AlphaFoldDB" id="Q1LCZ3"/>
<feature type="region of interest" description="Disordered" evidence="1">
    <location>
        <begin position="157"/>
        <end position="182"/>
    </location>
</feature>
<protein>
    <recommendedName>
        <fullName evidence="4">Phasin domain-containing protein</fullName>
    </recommendedName>
</protein>
<dbReference type="EMBL" id="CP000353">
    <property type="protein sequence ID" value="ABF11983.1"/>
    <property type="molecule type" value="Genomic_DNA"/>
</dbReference>
<feature type="compositionally biased region" description="Low complexity" evidence="1">
    <location>
        <begin position="163"/>
        <end position="173"/>
    </location>
</feature>
<reference evidence="3" key="1">
    <citation type="journal article" date="2010" name="PLoS ONE">
        <title>The complete genome sequence of Cupriavidus metallidurans strain CH34, a master survivalist in harsh and anthropogenic environments.</title>
        <authorList>
            <person name="Janssen P.J."/>
            <person name="Van Houdt R."/>
            <person name="Moors H."/>
            <person name="Monsieurs P."/>
            <person name="Morin N."/>
            <person name="Michaux A."/>
            <person name="Benotmane M.A."/>
            <person name="Leys N."/>
            <person name="Vallaeys T."/>
            <person name="Lapidus A."/>
            <person name="Monchy S."/>
            <person name="Medigue C."/>
            <person name="Taghavi S."/>
            <person name="McCorkle S."/>
            <person name="Dunn J."/>
            <person name="van der Lelie D."/>
            <person name="Mergeay M."/>
        </authorList>
    </citation>
    <scope>NUCLEOTIDE SEQUENCE [LARGE SCALE GENOMIC DNA]</scope>
    <source>
        <strain evidence="3">ATCC 43123 / DSM 2839 / NBRC 102507 / CH34</strain>
    </source>
</reference>
<keyword evidence="2" id="KW-0614">Plasmid</keyword>
<keyword evidence="3" id="KW-1185">Reference proteome</keyword>
<dbReference type="HOGENOM" id="CLU_1480864_0_0_4"/>
<organism evidence="2 3">
    <name type="scientific">Cupriavidus metallidurans (strain ATCC 43123 / DSM 2839 / NBRC 102507 / CH34)</name>
    <name type="common">Ralstonia metallidurans</name>
    <dbReference type="NCBI Taxonomy" id="266264"/>
    <lineage>
        <taxon>Bacteria</taxon>
        <taxon>Pseudomonadati</taxon>
        <taxon>Pseudomonadota</taxon>
        <taxon>Betaproteobacteria</taxon>
        <taxon>Burkholderiales</taxon>
        <taxon>Burkholderiaceae</taxon>
        <taxon>Cupriavidus</taxon>
    </lineage>
</organism>
<evidence type="ECO:0000256" key="1">
    <source>
        <dbReference type="SAM" id="MobiDB-lite"/>
    </source>
</evidence>
<evidence type="ECO:0008006" key="4">
    <source>
        <dbReference type="Google" id="ProtNLM"/>
    </source>
</evidence>
<geneLocation type="plasmid" evidence="2 3">
    <name>megaplasmid</name>
</geneLocation>
<evidence type="ECO:0000313" key="2">
    <source>
        <dbReference type="EMBL" id="ABF11983.1"/>
    </source>
</evidence>
<name>Q1LCZ3_CUPMC</name>
<gene>
    <name evidence="2" type="ordered locus">Rmet_5124</name>
</gene>